<evidence type="ECO:0008006" key="3">
    <source>
        <dbReference type="Google" id="ProtNLM"/>
    </source>
</evidence>
<sequence length="200" mass="23591">MNNILYKKIIFLIIIISTNYLTAQESSNFNHSVLTKVGYLNKDKVLDSITVKQDTVNKFRPYRLEIYLSKRKVGKILFTSTDKAITPEYFQGSNGMEKEKSFSGIEIINHILTIKHDYENEHKEHSFLLRGNKFKLIKYYSIKTDNYGKIHYETINFNTLIRKTKSVSSSNNRILDEKEYILRMNSTYLKDFNMVSEIHH</sequence>
<dbReference type="RefSeq" id="WP_278005646.1">
    <property type="nucleotide sequence ID" value="NZ_JARSBN010000005.1"/>
</dbReference>
<dbReference type="Proteomes" id="UP001529085">
    <property type="component" value="Unassembled WGS sequence"/>
</dbReference>
<proteinExistence type="predicted"/>
<evidence type="ECO:0000313" key="2">
    <source>
        <dbReference type="Proteomes" id="UP001529085"/>
    </source>
</evidence>
<organism evidence="1 2">
    <name type="scientific">Winogradskyella marincola</name>
    <dbReference type="NCBI Taxonomy" id="3037795"/>
    <lineage>
        <taxon>Bacteria</taxon>
        <taxon>Pseudomonadati</taxon>
        <taxon>Bacteroidota</taxon>
        <taxon>Flavobacteriia</taxon>
        <taxon>Flavobacteriales</taxon>
        <taxon>Flavobacteriaceae</taxon>
        <taxon>Winogradskyella</taxon>
    </lineage>
</organism>
<reference evidence="1 2" key="1">
    <citation type="submission" date="2023-03" db="EMBL/GenBank/DDBJ databases">
        <title>Strain YYF002 represents a novel species in the genus Winogradskyella isolated from seawater.</title>
        <authorList>
            <person name="Fu Z.-Y."/>
        </authorList>
    </citation>
    <scope>NUCLEOTIDE SEQUENCE [LARGE SCALE GENOMIC DNA]</scope>
    <source>
        <strain evidence="1 2">YYF002</strain>
    </source>
</reference>
<protein>
    <recommendedName>
        <fullName evidence="3">Outer membrane lipoprotein-sorting protein</fullName>
    </recommendedName>
</protein>
<keyword evidence="2" id="KW-1185">Reference proteome</keyword>
<gene>
    <name evidence="1" type="ORF">P7122_09950</name>
</gene>
<accession>A0ABT6G2C9</accession>
<evidence type="ECO:0000313" key="1">
    <source>
        <dbReference type="EMBL" id="MDG4716196.1"/>
    </source>
</evidence>
<dbReference type="EMBL" id="JARSBN010000005">
    <property type="protein sequence ID" value="MDG4716196.1"/>
    <property type="molecule type" value="Genomic_DNA"/>
</dbReference>
<name>A0ABT6G2C9_9FLAO</name>
<comment type="caution">
    <text evidence="1">The sequence shown here is derived from an EMBL/GenBank/DDBJ whole genome shotgun (WGS) entry which is preliminary data.</text>
</comment>